<dbReference type="PANTHER" id="PTHR33845">
    <property type="entry name" value="C2H2-TYPE DOMAIN-CONTAINING PROTEIN"/>
    <property type="match status" value="1"/>
</dbReference>
<organism evidence="1 2">
    <name type="scientific">Paramuricea clavata</name>
    <name type="common">Red gorgonian</name>
    <name type="synonym">Violescent sea-whip</name>
    <dbReference type="NCBI Taxonomy" id="317549"/>
    <lineage>
        <taxon>Eukaryota</taxon>
        <taxon>Metazoa</taxon>
        <taxon>Cnidaria</taxon>
        <taxon>Anthozoa</taxon>
        <taxon>Octocorallia</taxon>
        <taxon>Malacalcyonacea</taxon>
        <taxon>Plexauridae</taxon>
        <taxon>Paramuricea</taxon>
    </lineage>
</organism>
<evidence type="ECO:0000313" key="2">
    <source>
        <dbReference type="Proteomes" id="UP001152795"/>
    </source>
</evidence>
<feature type="non-terminal residue" evidence="1">
    <location>
        <position position="164"/>
    </location>
</feature>
<accession>A0A6S7J2Z4</accession>
<dbReference type="OrthoDB" id="10066001at2759"/>
<dbReference type="Proteomes" id="UP001152795">
    <property type="component" value="Unassembled WGS sequence"/>
</dbReference>
<proteinExistence type="predicted"/>
<dbReference type="EMBL" id="CACRXK020005873">
    <property type="protein sequence ID" value="CAB4007678.1"/>
    <property type="molecule type" value="Genomic_DNA"/>
</dbReference>
<name>A0A6S7J2Z4_PARCT</name>
<evidence type="ECO:0000313" key="1">
    <source>
        <dbReference type="EMBL" id="CAB4007678.1"/>
    </source>
</evidence>
<dbReference type="PANTHER" id="PTHR33845:SF1">
    <property type="entry name" value="C2H2-TYPE DOMAIN-CONTAINING PROTEIN"/>
    <property type="match status" value="1"/>
</dbReference>
<reference evidence="1" key="1">
    <citation type="submission" date="2020-04" db="EMBL/GenBank/DDBJ databases">
        <authorList>
            <person name="Alioto T."/>
            <person name="Alioto T."/>
            <person name="Gomez Garrido J."/>
        </authorList>
    </citation>
    <scope>NUCLEOTIDE SEQUENCE</scope>
    <source>
        <strain evidence="1">A484AB</strain>
    </source>
</reference>
<keyword evidence="2" id="KW-1185">Reference proteome</keyword>
<protein>
    <submittedName>
        <fullName evidence="1">Uncharacterized protein</fullName>
    </submittedName>
</protein>
<gene>
    <name evidence="1" type="ORF">PACLA_8A033918</name>
</gene>
<sequence>PFVGDATKATNQGLDYISADGAKAFDDLAGCTFLEHQMSLITAAVVVRRLPDGKLQHQVFVHIVENCSQDTVVVIPIMQHTLTELKKNPNITSAAYCQDNAGCYQSGPMLAACCLMEETTGIKVHRVDFSDPQGGKGACNCKAATIKCHVCRYINEGHDAVNAT</sequence>
<dbReference type="AlphaFoldDB" id="A0A6S7J2Z4"/>
<comment type="caution">
    <text evidence="1">The sequence shown here is derived from an EMBL/GenBank/DDBJ whole genome shotgun (WGS) entry which is preliminary data.</text>
</comment>